<accession>A0AAQ3NVD3</accession>
<proteinExistence type="predicted"/>
<sequence length="103" mass="11962">MLCSPQGRGNQYHPISPNKQERNRPLSSPHNFFICLVINFHSSNNLFNITKNHIKMLIVSVKFSTKLSVRTELNVDTFVKAEPNEIQRLLHRTLFLCSHHSLH</sequence>
<reference evidence="2 3" key="1">
    <citation type="journal article" date="2023" name="Life. Sci Alliance">
        <title>Evolutionary insights into 3D genome organization and epigenetic landscape of Vigna mungo.</title>
        <authorList>
            <person name="Junaid A."/>
            <person name="Singh B."/>
            <person name="Bhatia S."/>
        </authorList>
    </citation>
    <scope>NUCLEOTIDE SEQUENCE [LARGE SCALE GENOMIC DNA]</scope>
    <source>
        <strain evidence="2">Urdbean</strain>
    </source>
</reference>
<gene>
    <name evidence="2" type="ORF">V8G54_013626</name>
</gene>
<dbReference type="EMBL" id="CP144697">
    <property type="protein sequence ID" value="WVZ16060.1"/>
    <property type="molecule type" value="Genomic_DNA"/>
</dbReference>
<feature type="region of interest" description="Disordered" evidence="1">
    <location>
        <begin position="1"/>
        <end position="24"/>
    </location>
</feature>
<evidence type="ECO:0000313" key="2">
    <source>
        <dbReference type="EMBL" id="WVZ16060.1"/>
    </source>
</evidence>
<dbReference type="Proteomes" id="UP001374535">
    <property type="component" value="Chromosome 4"/>
</dbReference>
<evidence type="ECO:0000313" key="3">
    <source>
        <dbReference type="Proteomes" id="UP001374535"/>
    </source>
</evidence>
<keyword evidence="3" id="KW-1185">Reference proteome</keyword>
<evidence type="ECO:0000256" key="1">
    <source>
        <dbReference type="SAM" id="MobiDB-lite"/>
    </source>
</evidence>
<protein>
    <submittedName>
        <fullName evidence="2">Uncharacterized protein</fullName>
    </submittedName>
</protein>
<dbReference type="AlphaFoldDB" id="A0AAQ3NVD3"/>
<organism evidence="2 3">
    <name type="scientific">Vigna mungo</name>
    <name type="common">Black gram</name>
    <name type="synonym">Phaseolus mungo</name>
    <dbReference type="NCBI Taxonomy" id="3915"/>
    <lineage>
        <taxon>Eukaryota</taxon>
        <taxon>Viridiplantae</taxon>
        <taxon>Streptophyta</taxon>
        <taxon>Embryophyta</taxon>
        <taxon>Tracheophyta</taxon>
        <taxon>Spermatophyta</taxon>
        <taxon>Magnoliopsida</taxon>
        <taxon>eudicotyledons</taxon>
        <taxon>Gunneridae</taxon>
        <taxon>Pentapetalae</taxon>
        <taxon>rosids</taxon>
        <taxon>fabids</taxon>
        <taxon>Fabales</taxon>
        <taxon>Fabaceae</taxon>
        <taxon>Papilionoideae</taxon>
        <taxon>50 kb inversion clade</taxon>
        <taxon>NPAAA clade</taxon>
        <taxon>indigoferoid/millettioid clade</taxon>
        <taxon>Phaseoleae</taxon>
        <taxon>Vigna</taxon>
    </lineage>
</organism>
<name>A0AAQ3NVD3_VIGMU</name>